<dbReference type="AlphaFoldDB" id="A0A0C2IDB3"/>
<dbReference type="InterPro" id="IPR011009">
    <property type="entry name" value="Kinase-like_dom_sf"/>
</dbReference>
<dbReference type="EMBL" id="AWTV01000010">
    <property type="protein sequence ID" value="KIH87261.1"/>
    <property type="molecule type" value="Genomic_DNA"/>
</dbReference>
<sequence length="322" mass="35999">MRSRPVRESILEINDRLWVVGGRFTISREPTAPSDRPFWSDGAGEFFAVSEPASQQALHGRPLSPESPIALVNDAGDVNAAWRIGEAFLKVQANFYLARTREHTTLDYLHDPSNGVVLSASTPRVLYHNEFDERYYLITTRVPGETLEKAWPAMDEAVQQACVDQIVDTCITLAQKTSATICGVDGGQLADNWIKPLVPTKDYSSKALAAHCREIGMDMSKDCMLYHCDLGPTNVLVDVNDGCQIGIVDWEVVGFVPKTWIRTKFCVCGAMNFNFANGDAERGKEWRQRVQLRLADAGFPEVGDAWRTRFWADYNALCSEEE</sequence>
<protein>
    <recommendedName>
        <fullName evidence="1">Aminoglycoside phosphotransferase domain-containing protein</fullName>
    </recommendedName>
</protein>
<organism evidence="2 3">
    <name type="scientific">Sporothrix brasiliensis 5110</name>
    <dbReference type="NCBI Taxonomy" id="1398154"/>
    <lineage>
        <taxon>Eukaryota</taxon>
        <taxon>Fungi</taxon>
        <taxon>Dikarya</taxon>
        <taxon>Ascomycota</taxon>
        <taxon>Pezizomycotina</taxon>
        <taxon>Sordariomycetes</taxon>
        <taxon>Sordariomycetidae</taxon>
        <taxon>Ophiostomatales</taxon>
        <taxon>Ophiostomataceae</taxon>
        <taxon>Sporothrix</taxon>
    </lineage>
</organism>
<dbReference type="HOGENOM" id="CLU_061423_0_0_1"/>
<keyword evidence="3" id="KW-1185">Reference proteome</keyword>
<name>A0A0C2IDB3_9PEZI</name>
<dbReference type="Proteomes" id="UP000031575">
    <property type="component" value="Unassembled WGS sequence"/>
</dbReference>
<dbReference type="VEuPathDB" id="FungiDB:SPBR_05173"/>
<dbReference type="InterPro" id="IPR051678">
    <property type="entry name" value="AGP_Transferase"/>
</dbReference>
<dbReference type="OrthoDB" id="5229124at2759"/>
<dbReference type="InterPro" id="IPR002575">
    <property type="entry name" value="Aminoglycoside_PTrfase"/>
</dbReference>
<evidence type="ECO:0000259" key="1">
    <source>
        <dbReference type="Pfam" id="PF01636"/>
    </source>
</evidence>
<reference evidence="2 3" key="1">
    <citation type="journal article" date="2014" name="BMC Genomics">
        <title>Comparative genomics of the major fungal agents of human and animal Sporotrichosis: Sporothrix schenckii and Sporothrix brasiliensis.</title>
        <authorList>
            <person name="Teixeira M.M."/>
            <person name="de Almeida L.G."/>
            <person name="Kubitschek-Barreira P."/>
            <person name="Alves F.L."/>
            <person name="Kioshima E.S."/>
            <person name="Abadio A.K."/>
            <person name="Fernandes L."/>
            <person name="Derengowski L.S."/>
            <person name="Ferreira K.S."/>
            <person name="Souza R.C."/>
            <person name="Ruiz J.C."/>
            <person name="de Andrade N.C."/>
            <person name="Paes H.C."/>
            <person name="Nicola A.M."/>
            <person name="Albuquerque P."/>
            <person name="Gerber A.L."/>
            <person name="Martins V.P."/>
            <person name="Peconick L.D."/>
            <person name="Neto A.V."/>
            <person name="Chaucanez C.B."/>
            <person name="Silva P.A."/>
            <person name="Cunha O.L."/>
            <person name="de Oliveira F.F."/>
            <person name="dos Santos T.C."/>
            <person name="Barros A.L."/>
            <person name="Soares M.A."/>
            <person name="de Oliveira L.M."/>
            <person name="Marini M.M."/>
            <person name="Villalobos-Duno H."/>
            <person name="Cunha M.M."/>
            <person name="de Hoog S."/>
            <person name="da Silveira J.F."/>
            <person name="Henrissat B."/>
            <person name="Nino-Vega G.A."/>
            <person name="Cisalpino P.S."/>
            <person name="Mora-Montes H.M."/>
            <person name="Almeida S.R."/>
            <person name="Stajich J.E."/>
            <person name="Lopes-Bezerra L.M."/>
            <person name="Vasconcelos A.T."/>
            <person name="Felipe M.S."/>
        </authorList>
    </citation>
    <scope>NUCLEOTIDE SEQUENCE [LARGE SCALE GENOMIC DNA]</scope>
    <source>
        <strain evidence="2 3">5110</strain>
    </source>
</reference>
<evidence type="ECO:0000313" key="2">
    <source>
        <dbReference type="EMBL" id="KIH87261.1"/>
    </source>
</evidence>
<evidence type="ECO:0000313" key="3">
    <source>
        <dbReference type="Proteomes" id="UP000031575"/>
    </source>
</evidence>
<comment type="caution">
    <text evidence="2">The sequence shown here is derived from an EMBL/GenBank/DDBJ whole genome shotgun (WGS) entry which is preliminary data.</text>
</comment>
<accession>A0A0C2IDB3</accession>
<proteinExistence type="predicted"/>
<dbReference type="SUPFAM" id="SSF56112">
    <property type="entry name" value="Protein kinase-like (PK-like)"/>
    <property type="match status" value="1"/>
</dbReference>
<dbReference type="PANTHER" id="PTHR21310:SF58">
    <property type="entry name" value="AMINOGLYCOSIDE PHOSPHOTRANSFERASE DOMAIN-CONTAINING PROTEIN"/>
    <property type="match status" value="1"/>
</dbReference>
<dbReference type="RefSeq" id="XP_040615271.1">
    <property type="nucleotide sequence ID" value="XM_040763450.1"/>
</dbReference>
<feature type="domain" description="Aminoglycoside phosphotransferase" evidence="1">
    <location>
        <begin position="98"/>
        <end position="252"/>
    </location>
</feature>
<dbReference type="PANTHER" id="PTHR21310">
    <property type="entry name" value="AMINOGLYCOSIDE PHOSPHOTRANSFERASE-RELATED-RELATED"/>
    <property type="match status" value="1"/>
</dbReference>
<dbReference type="GeneID" id="63678371"/>
<gene>
    <name evidence="2" type="ORF">SPBR_05173</name>
</gene>
<dbReference type="Pfam" id="PF01636">
    <property type="entry name" value="APH"/>
    <property type="match status" value="1"/>
</dbReference>